<dbReference type="Proteomes" id="UP000594262">
    <property type="component" value="Unplaced"/>
</dbReference>
<evidence type="ECO:0000313" key="5">
    <source>
        <dbReference type="Proteomes" id="UP000594262"/>
    </source>
</evidence>
<dbReference type="EnsemblMetazoa" id="CLYHEMT006987.1">
    <property type="protein sequence ID" value="CLYHEMP006987.1"/>
    <property type="gene ID" value="CLYHEMG006987"/>
</dbReference>
<dbReference type="PANTHER" id="PTHR13341:SF2">
    <property type="entry name" value="PROTEIN SEELE"/>
    <property type="match status" value="1"/>
</dbReference>
<sequence>MGFVDLFYITLISGLIGSSIAARKGGKYCAACHVVVEEIEYEISKVDPKKVLEVDGFRIDPQGNQMKRRTVPYARSETHLTEITEELCERMNQYALSTDKKTGEVKYVLTKSRDGNPVTLENVSMSSQTADELRNLCNAFIEDNDENMVEYFKQKHDDPKNDFCQNIAEACDSEEEEEDEDEAKDEL</sequence>
<proteinExistence type="inferred from homology"/>
<dbReference type="PANTHER" id="PTHR13341">
    <property type="entry name" value="MIR-INTERACTING SAPOSIN-LIKE PROTEIN"/>
    <property type="match status" value="1"/>
</dbReference>
<dbReference type="GeneID" id="136812330"/>
<keyword evidence="5" id="KW-1185">Reference proteome</keyword>
<feature type="chain" id="PRO_5029698420" description="DUF3456 domain-containing protein" evidence="2">
    <location>
        <begin position="22"/>
        <end position="187"/>
    </location>
</feature>
<dbReference type="InterPro" id="IPR042415">
    <property type="entry name" value="CNPY"/>
</dbReference>
<name>A0A7M5UWJ0_9CNID</name>
<feature type="domain" description="DUF3456" evidence="3">
    <location>
        <begin position="28"/>
        <end position="171"/>
    </location>
</feature>
<evidence type="ECO:0000256" key="1">
    <source>
        <dbReference type="ARBA" id="ARBA00007285"/>
    </source>
</evidence>
<protein>
    <recommendedName>
        <fullName evidence="3">DUF3456 domain-containing protein</fullName>
    </recommendedName>
</protein>
<reference evidence="4" key="1">
    <citation type="submission" date="2021-01" db="UniProtKB">
        <authorList>
            <consortium name="EnsemblMetazoa"/>
        </authorList>
    </citation>
    <scope>IDENTIFICATION</scope>
</reference>
<evidence type="ECO:0000256" key="2">
    <source>
        <dbReference type="SAM" id="SignalP"/>
    </source>
</evidence>
<dbReference type="InterPro" id="IPR021852">
    <property type="entry name" value="DUF3456"/>
</dbReference>
<dbReference type="GO" id="GO:0005783">
    <property type="term" value="C:endoplasmic reticulum"/>
    <property type="evidence" value="ECO:0007669"/>
    <property type="project" value="TreeGrafter"/>
</dbReference>
<organism evidence="4 5">
    <name type="scientific">Clytia hemisphaerica</name>
    <dbReference type="NCBI Taxonomy" id="252671"/>
    <lineage>
        <taxon>Eukaryota</taxon>
        <taxon>Metazoa</taxon>
        <taxon>Cnidaria</taxon>
        <taxon>Hydrozoa</taxon>
        <taxon>Hydroidolina</taxon>
        <taxon>Leptothecata</taxon>
        <taxon>Obeliida</taxon>
        <taxon>Clytiidae</taxon>
        <taxon>Clytia</taxon>
    </lineage>
</organism>
<evidence type="ECO:0000259" key="3">
    <source>
        <dbReference type="Pfam" id="PF11938"/>
    </source>
</evidence>
<dbReference type="AlphaFoldDB" id="A0A7M5UWJ0"/>
<keyword evidence="2" id="KW-0732">Signal</keyword>
<dbReference type="RefSeq" id="XP_066924930.1">
    <property type="nucleotide sequence ID" value="XM_067068829.1"/>
</dbReference>
<feature type="signal peptide" evidence="2">
    <location>
        <begin position="1"/>
        <end position="21"/>
    </location>
</feature>
<accession>A0A7M5UWJ0</accession>
<dbReference type="OrthoDB" id="192915at2759"/>
<dbReference type="Pfam" id="PF11938">
    <property type="entry name" value="DUF3456"/>
    <property type="match status" value="1"/>
</dbReference>
<evidence type="ECO:0000313" key="4">
    <source>
        <dbReference type="EnsemblMetazoa" id="CLYHEMP006987.1"/>
    </source>
</evidence>
<comment type="similarity">
    <text evidence="1">Belongs to the canopy family.</text>
</comment>